<name>A0A250KLK4_9GAMM</name>
<sequence>MIALTQELHELFRRTLDGLGEMSRLLEEEARCLAARDAAALEAVASKKQTLASVLNEVAVRQDGVVRVAAPVAAGRMTALLDRLDSEHPLAETLRSDWLEIVRLGAECRKRNELNGAYLGLLQRHVDSSLNFFHGVASPDATYGPDGATHRGEISRRSFSV</sequence>
<comment type="function">
    <text evidence="1">Required for the efficient initiation of filament assembly.</text>
</comment>
<proteinExistence type="inferred from homology"/>
<dbReference type="Gene3D" id="1.20.58.300">
    <property type="entry name" value="FlgN-like"/>
    <property type="match status" value="1"/>
</dbReference>
<evidence type="ECO:0000256" key="3">
    <source>
        <dbReference type="ARBA" id="ARBA00022795"/>
    </source>
</evidence>
<dbReference type="OrthoDB" id="5566793at2"/>
<evidence type="ECO:0000313" key="5">
    <source>
        <dbReference type="Proteomes" id="UP000266313"/>
    </source>
</evidence>
<dbReference type="SUPFAM" id="SSF140566">
    <property type="entry name" value="FlgN-like"/>
    <property type="match status" value="1"/>
</dbReference>
<organism evidence="4 5">
    <name type="scientific">Methylocaldum marinum</name>
    <dbReference type="NCBI Taxonomy" id="1432792"/>
    <lineage>
        <taxon>Bacteria</taxon>
        <taxon>Pseudomonadati</taxon>
        <taxon>Pseudomonadota</taxon>
        <taxon>Gammaproteobacteria</taxon>
        <taxon>Methylococcales</taxon>
        <taxon>Methylococcaceae</taxon>
        <taxon>Methylocaldum</taxon>
    </lineage>
</organism>
<gene>
    <name evidence="4" type="ORF">sS8_0645</name>
</gene>
<reference evidence="4 5" key="1">
    <citation type="submission" date="2016-12" db="EMBL/GenBank/DDBJ databases">
        <title>Genome sequencing of Methylocaldum marinum.</title>
        <authorList>
            <person name="Takeuchi M."/>
            <person name="Kamagata Y."/>
            <person name="Hiraoka S."/>
            <person name="Oshima K."/>
            <person name="Hattori M."/>
            <person name="Iwasaki W."/>
        </authorList>
    </citation>
    <scope>NUCLEOTIDE SEQUENCE [LARGE SCALE GENOMIC DNA]</scope>
    <source>
        <strain evidence="4 5">S8</strain>
    </source>
</reference>
<dbReference type="Pfam" id="PF05130">
    <property type="entry name" value="FlgN"/>
    <property type="match status" value="1"/>
</dbReference>
<comment type="similarity">
    <text evidence="2">Belongs to the FlgN family.</text>
</comment>
<dbReference type="InterPro" id="IPR036679">
    <property type="entry name" value="FlgN-like_sf"/>
</dbReference>
<keyword evidence="3" id="KW-1005">Bacterial flagellum biogenesis</keyword>
<protein>
    <submittedName>
        <fullName evidence="4">FlgN family protein</fullName>
    </submittedName>
</protein>
<dbReference type="GO" id="GO:0044780">
    <property type="term" value="P:bacterial-type flagellum assembly"/>
    <property type="evidence" value="ECO:0007669"/>
    <property type="project" value="InterPro"/>
</dbReference>
<dbReference type="RefSeq" id="WP_119628377.1">
    <property type="nucleotide sequence ID" value="NZ_AP017928.1"/>
</dbReference>
<dbReference type="Proteomes" id="UP000266313">
    <property type="component" value="Chromosome"/>
</dbReference>
<dbReference type="KEGG" id="mmai:sS8_0645"/>
<evidence type="ECO:0000313" key="4">
    <source>
        <dbReference type="EMBL" id="BBA32610.1"/>
    </source>
</evidence>
<dbReference type="AlphaFoldDB" id="A0A250KLK4"/>
<evidence type="ECO:0000256" key="2">
    <source>
        <dbReference type="ARBA" id="ARBA00007703"/>
    </source>
</evidence>
<dbReference type="EMBL" id="AP017928">
    <property type="protein sequence ID" value="BBA32610.1"/>
    <property type="molecule type" value="Genomic_DNA"/>
</dbReference>
<accession>A0A250KLK4</accession>
<evidence type="ECO:0000256" key="1">
    <source>
        <dbReference type="ARBA" id="ARBA00002397"/>
    </source>
</evidence>
<keyword evidence="5" id="KW-1185">Reference proteome</keyword>
<dbReference type="InterPro" id="IPR007809">
    <property type="entry name" value="FlgN-like"/>
</dbReference>